<evidence type="ECO:0000313" key="7">
    <source>
        <dbReference type="EMBL" id="CDZ32867.1"/>
    </source>
</evidence>
<evidence type="ECO:0000256" key="3">
    <source>
        <dbReference type="ARBA" id="ARBA00022692"/>
    </source>
</evidence>
<keyword evidence="5 6" id="KW-0472">Membrane</keyword>
<evidence type="ECO:0000256" key="5">
    <source>
        <dbReference type="ARBA" id="ARBA00023136"/>
    </source>
</evidence>
<feature type="transmembrane region" description="Helical" evidence="6">
    <location>
        <begin position="94"/>
        <end position="120"/>
    </location>
</feature>
<keyword evidence="2" id="KW-1003">Cell membrane</keyword>
<dbReference type="EMBL" id="CCRH01000003">
    <property type="protein sequence ID" value="CDZ32867.1"/>
    <property type="molecule type" value="Genomic_DNA"/>
</dbReference>
<evidence type="ECO:0000256" key="1">
    <source>
        <dbReference type="ARBA" id="ARBA00004651"/>
    </source>
</evidence>
<evidence type="ECO:0000256" key="2">
    <source>
        <dbReference type="ARBA" id="ARBA00022475"/>
    </source>
</evidence>
<keyword evidence="4 6" id="KW-1133">Transmembrane helix</keyword>
<sequence length="296" mass="31836">MTARLLCALANGLLGGSNGKNGRATSFVGYTGWGWGSRSCGPARALCSRLGNGNWRCGRLCFPSPAVRALFLQPLLDVQCRSASIALSRKRRTIMVALFTSLVLPYALMLMTPGPNLLIVLRIAMKPSWYRVMTVAAGIACGATVACFLAAFGASTFEKFDKLETVGRILLAGILIHSAFRLISRHPASSPPEASTPETLAIRLFALGLATALSNPLSVPFFVSFYLAAPSLRTTGGVTVACCLIFSMAFAWFVLAGRLFSLSAIRRRGGRWRELVRFLLAGSMSVYALWLLAKGF</sequence>
<dbReference type="GO" id="GO:0006865">
    <property type="term" value="P:amino acid transport"/>
    <property type="evidence" value="ECO:0007669"/>
    <property type="project" value="InterPro"/>
</dbReference>
<evidence type="ECO:0000256" key="4">
    <source>
        <dbReference type="ARBA" id="ARBA00022989"/>
    </source>
</evidence>
<dbReference type="Proteomes" id="UP000046176">
    <property type="component" value="Unassembled WGS sequence"/>
</dbReference>
<evidence type="ECO:0000313" key="8">
    <source>
        <dbReference type="Proteomes" id="UP000046176"/>
    </source>
</evidence>
<evidence type="ECO:0000256" key="6">
    <source>
        <dbReference type="SAM" id="Phobius"/>
    </source>
</evidence>
<feature type="transmembrane region" description="Helical" evidence="6">
    <location>
        <begin position="132"/>
        <end position="154"/>
    </location>
</feature>
<dbReference type="InterPro" id="IPR001123">
    <property type="entry name" value="LeuE-type"/>
</dbReference>
<dbReference type="AlphaFoldDB" id="A0A0T7FCW8"/>
<proteinExistence type="predicted"/>
<feature type="transmembrane region" description="Helical" evidence="6">
    <location>
        <begin position="204"/>
        <end position="229"/>
    </location>
</feature>
<accession>A0A0T7FCW8</accession>
<name>A0A0T7FCW8_NEOGA</name>
<dbReference type="GO" id="GO:0005886">
    <property type="term" value="C:plasma membrane"/>
    <property type="evidence" value="ECO:0007669"/>
    <property type="project" value="UniProtKB-SubCell"/>
</dbReference>
<protein>
    <submittedName>
        <fullName evidence="7">Lysine exporter protein (LYSE/YGGA)</fullName>
    </submittedName>
</protein>
<keyword evidence="3 6" id="KW-0812">Transmembrane</keyword>
<organism evidence="7 8">
    <name type="scientific">Neorhizobium galegae bv. officinalis</name>
    <dbReference type="NCBI Taxonomy" id="323656"/>
    <lineage>
        <taxon>Bacteria</taxon>
        <taxon>Pseudomonadati</taxon>
        <taxon>Pseudomonadota</taxon>
        <taxon>Alphaproteobacteria</taxon>
        <taxon>Hyphomicrobiales</taxon>
        <taxon>Rhizobiaceae</taxon>
        <taxon>Rhizobium/Agrobacterium group</taxon>
        <taxon>Neorhizobium</taxon>
    </lineage>
</organism>
<feature type="transmembrane region" description="Helical" evidence="6">
    <location>
        <begin position="275"/>
        <end position="293"/>
    </location>
</feature>
<reference evidence="7 8" key="1">
    <citation type="submission" date="2014-08" db="EMBL/GenBank/DDBJ databases">
        <authorList>
            <person name="Chen Y.-H."/>
        </authorList>
    </citation>
    <scope>NUCLEOTIDE SEQUENCE [LARGE SCALE GENOMIC DNA]</scope>
</reference>
<feature type="transmembrane region" description="Helical" evidence="6">
    <location>
        <begin position="235"/>
        <end position="255"/>
    </location>
</feature>
<gene>
    <name evidence="7" type="ORF">NGAL_HAMBI1145_15610</name>
</gene>
<dbReference type="Pfam" id="PF01810">
    <property type="entry name" value="LysE"/>
    <property type="match status" value="1"/>
</dbReference>
<comment type="subcellular location">
    <subcellularLocation>
        <location evidence="1">Cell membrane</location>
        <topology evidence="1">Multi-pass membrane protein</topology>
    </subcellularLocation>
</comment>